<dbReference type="EMBL" id="PDEQ01000006">
    <property type="protein sequence ID" value="PEN12918.1"/>
    <property type="molecule type" value="Genomic_DNA"/>
</dbReference>
<keyword evidence="3" id="KW-1185">Reference proteome</keyword>
<evidence type="ECO:0000256" key="1">
    <source>
        <dbReference type="SAM" id="MobiDB-lite"/>
    </source>
</evidence>
<sequence>MTIQTAPEEIWPHLVEIGRRHGRLYTDSQVEASEKRDRGNGRARPRKKIHVDDVVRFGPAPWIGQSDQMQVIELIPYRAIVFGSMRETIARLPAQRSCRGTWAFVLEPVDETSTRLVIRTRARPSWARQPVVSLYDPIHFFVERTLLLDVKEAVEASSRAEEEPIPA</sequence>
<dbReference type="InterPro" id="IPR023393">
    <property type="entry name" value="START-like_dom_sf"/>
</dbReference>
<evidence type="ECO:0008006" key="4">
    <source>
        <dbReference type="Google" id="ProtNLM"/>
    </source>
</evidence>
<dbReference type="AlphaFoldDB" id="A0A2A8CX03"/>
<feature type="region of interest" description="Disordered" evidence="1">
    <location>
        <begin position="26"/>
        <end position="46"/>
    </location>
</feature>
<reference evidence="2 3" key="1">
    <citation type="submission" date="2017-10" db="EMBL/GenBank/DDBJ databases">
        <title>Draft genome of Longibacter Salinarum.</title>
        <authorList>
            <person name="Goh K.M."/>
            <person name="Shamsir M.S."/>
            <person name="Lim S.W."/>
        </authorList>
    </citation>
    <scope>NUCLEOTIDE SEQUENCE [LARGE SCALE GENOMIC DNA]</scope>
    <source>
        <strain evidence="2 3">KCTC 52045</strain>
    </source>
</reference>
<proteinExistence type="predicted"/>
<accession>A0A2A8CX03</accession>
<gene>
    <name evidence="2" type="ORF">CRI94_13015</name>
</gene>
<evidence type="ECO:0000313" key="2">
    <source>
        <dbReference type="EMBL" id="PEN12918.1"/>
    </source>
</evidence>
<dbReference type="Gene3D" id="3.30.530.20">
    <property type="match status" value="1"/>
</dbReference>
<organism evidence="2 3">
    <name type="scientific">Longibacter salinarum</name>
    <dbReference type="NCBI Taxonomy" id="1850348"/>
    <lineage>
        <taxon>Bacteria</taxon>
        <taxon>Pseudomonadati</taxon>
        <taxon>Rhodothermota</taxon>
        <taxon>Rhodothermia</taxon>
        <taxon>Rhodothermales</taxon>
        <taxon>Salisaetaceae</taxon>
        <taxon>Longibacter</taxon>
    </lineage>
</organism>
<evidence type="ECO:0000313" key="3">
    <source>
        <dbReference type="Proteomes" id="UP000220102"/>
    </source>
</evidence>
<comment type="caution">
    <text evidence="2">The sequence shown here is derived from an EMBL/GenBank/DDBJ whole genome shotgun (WGS) entry which is preliminary data.</text>
</comment>
<dbReference type="Proteomes" id="UP000220102">
    <property type="component" value="Unassembled WGS sequence"/>
</dbReference>
<name>A0A2A8CX03_9BACT</name>
<protein>
    <recommendedName>
        <fullName evidence="4">Polyketide cyclase</fullName>
    </recommendedName>
</protein>